<dbReference type="PROSITE" id="PS51352">
    <property type="entry name" value="THIOREDOXIN_2"/>
    <property type="match status" value="1"/>
</dbReference>
<evidence type="ECO:0000313" key="4">
    <source>
        <dbReference type="EMBL" id="PUE01271.1"/>
    </source>
</evidence>
<dbReference type="InterPro" id="IPR013766">
    <property type="entry name" value="Thioredoxin_domain"/>
</dbReference>
<proteinExistence type="predicted"/>
<comment type="caution">
    <text evidence="3">The sequence shown here is derived from an EMBL/GenBank/DDBJ whole genome shotgun (WGS) entry which is preliminary data.</text>
</comment>
<feature type="chain" id="PRO_5044098029" evidence="1">
    <location>
        <begin position="24"/>
        <end position="180"/>
    </location>
</feature>
<dbReference type="AlphaFoldDB" id="A0A657Q1I4"/>
<gene>
    <name evidence="3" type="ORF">B0D84_04570</name>
    <name evidence="4" type="ORF">C3L24_08285</name>
</gene>
<keyword evidence="5" id="KW-1185">Reference proteome</keyword>
<dbReference type="Proteomes" id="UP000250928">
    <property type="component" value="Unassembled WGS sequence"/>
</dbReference>
<accession>A0A657Q1I4</accession>
<keyword evidence="1" id="KW-0732">Signal</keyword>
<feature type="signal peptide" evidence="1">
    <location>
        <begin position="1"/>
        <end position="23"/>
    </location>
</feature>
<reference evidence="3 5" key="1">
    <citation type="submission" date="2017-02" db="EMBL/GenBank/DDBJ databases">
        <title>Novel co-symbiosis in the unique lucinid bivalve Phacoides pectinatus.</title>
        <authorList>
            <person name="Lim S.J."/>
            <person name="Davis B.G."/>
            <person name="Gill D.E."/>
            <person name="Engel A.S."/>
            <person name="Anderson L.C."/>
            <person name="Campbell B.J."/>
        </authorList>
    </citation>
    <scope>NUCLEOTIDE SEQUENCE [LARGE SCALE GENOMIC DNA]</scope>
    <source>
        <strain evidence="3">LUC13016_P6</strain>
    </source>
</reference>
<evidence type="ECO:0000313" key="5">
    <source>
        <dbReference type="Proteomes" id="UP000243361"/>
    </source>
</evidence>
<evidence type="ECO:0000259" key="2">
    <source>
        <dbReference type="PROSITE" id="PS51352"/>
    </source>
</evidence>
<dbReference type="InterPro" id="IPR036249">
    <property type="entry name" value="Thioredoxin-like_sf"/>
</dbReference>
<dbReference type="CDD" id="cd02951">
    <property type="entry name" value="SoxW"/>
    <property type="match status" value="1"/>
</dbReference>
<dbReference type="PROSITE" id="PS51257">
    <property type="entry name" value="PROKAR_LIPOPROTEIN"/>
    <property type="match status" value="1"/>
</dbReference>
<sequence>MRESMSRWALLCWLALACAAAQAAAPRDPGEYFFDQSLGDFSEELALAREEGKSAILIMFEMDECPFCHRMKQTVLNQVEVQAYYRKHFKIFTVDIEGDVEIIDFQGKPVSQKDFAFRQHRVRATPVFAFFDLEGNPIKRARFTGAASGTEEFLLLGRYVVDGAYETTSFTRYKRARREQ</sequence>
<feature type="domain" description="Thioredoxin" evidence="2">
    <location>
        <begin position="14"/>
        <end position="166"/>
    </location>
</feature>
<name>A0A657Q1I4_9GAMM</name>
<dbReference type="Gene3D" id="3.40.30.10">
    <property type="entry name" value="Glutaredoxin"/>
    <property type="match status" value="1"/>
</dbReference>
<dbReference type="InterPro" id="IPR012336">
    <property type="entry name" value="Thioredoxin-like_fold"/>
</dbReference>
<dbReference type="InterPro" id="IPR041737">
    <property type="entry name" value="SoxW"/>
</dbReference>
<evidence type="ECO:0000313" key="6">
    <source>
        <dbReference type="Proteomes" id="UP000250928"/>
    </source>
</evidence>
<dbReference type="EMBL" id="PQCO01000204">
    <property type="protein sequence ID" value="PUE01271.1"/>
    <property type="molecule type" value="Genomic_DNA"/>
</dbReference>
<dbReference type="SUPFAM" id="SSF52833">
    <property type="entry name" value="Thioredoxin-like"/>
    <property type="match status" value="1"/>
</dbReference>
<protein>
    <submittedName>
        <fullName evidence="3">Thioredoxin</fullName>
    </submittedName>
</protein>
<evidence type="ECO:0000313" key="3">
    <source>
        <dbReference type="EMBL" id="OQX33473.1"/>
    </source>
</evidence>
<reference evidence="4 6" key="2">
    <citation type="submission" date="2018-01" db="EMBL/GenBank/DDBJ databases">
        <title>Novel co-symbiosis in the lucinid bivalve Phacoides pectinatus.</title>
        <authorList>
            <person name="Lim S.J."/>
            <person name="Davis B.G."/>
            <person name="Gill D.E."/>
            <person name="Engel A.S."/>
            <person name="Anderson L.C."/>
            <person name="Campbell B.J."/>
        </authorList>
    </citation>
    <scope>NUCLEOTIDE SEQUENCE [LARGE SCALE GENOMIC DNA]</scope>
    <source>
        <strain evidence="4">N3_P5</strain>
    </source>
</reference>
<dbReference type="EMBL" id="MUIE01000293">
    <property type="protein sequence ID" value="OQX33473.1"/>
    <property type="molecule type" value="Genomic_DNA"/>
</dbReference>
<dbReference type="Pfam" id="PF13098">
    <property type="entry name" value="Thioredoxin_2"/>
    <property type="match status" value="1"/>
</dbReference>
<dbReference type="Proteomes" id="UP000243361">
    <property type="component" value="Unassembled WGS sequence"/>
</dbReference>
<organism evidence="3 5">
    <name type="scientific">Candidatus Sedimenticola endophacoides</name>
    <dbReference type="NCBI Taxonomy" id="2548426"/>
    <lineage>
        <taxon>Bacteria</taxon>
        <taxon>Pseudomonadati</taxon>
        <taxon>Pseudomonadota</taxon>
        <taxon>Gammaproteobacteria</taxon>
        <taxon>Chromatiales</taxon>
        <taxon>Sedimenticolaceae</taxon>
        <taxon>Sedimenticola</taxon>
    </lineage>
</organism>
<evidence type="ECO:0000256" key="1">
    <source>
        <dbReference type="SAM" id="SignalP"/>
    </source>
</evidence>